<reference evidence="8 9" key="1">
    <citation type="journal article" date="2023" name="Elife">
        <title>Identification of key yeast species and microbe-microbe interactions impacting larval growth of Drosophila in the wild.</title>
        <authorList>
            <person name="Mure A."/>
            <person name="Sugiura Y."/>
            <person name="Maeda R."/>
            <person name="Honda K."/>
            <person name="Sakurai N."/>
            <person name="Takahashi Y."/>
            <person name="Watada M."/>
            <person name="Katoh T."/>
            <person name="Gotoh A."/>
            <person name="Gotoh Y."/>
            <person name="Taniguchi I."/>
            <person name="Nakamura K."/>
            <person name="Hayashi T."/>
            <person name="Katayama T."/>
            <person name="Uemura T."/>
            <person name="Hattori Y."/>
        </authorList>
    </citation>
    <scope>NUCLEOTIDE SEQUENCE [LARGE SCALE GENOMIC DNA]</scope>
    <source>
        <strain evidence="8 9">PK-24</strain>
    </source>
</reference>
<evidence type="ECO:0000313" key="9">
    <source>
        <dbReference type="Proteomes" id="UP001378960"/>
    </source>
</evidence>
<dbReference type="PANTHER" id="PTHR11200">
    <property type="entry name" value="INOSITOL 5-PHOSPHATASE"/>
    <property type="match status" value="1"/>
</dbReference>
<comment type="caution">
    <text evidence="8">The sequence shown here is derived from an EMBL/GenBank/DDBJ whole genome shotgun (WGS) entry which is preliminary data.</text>
</comment>
<evidence type="ECO:0000256" key="1">
    <source>
        <dbReference type="ARBA" id="ARBA00008943"/>
    </source>
</evidence>
<keyword evidence="9" id="KW-1185">Reference proteome</keyword>
<dbReference type="GO" id="GO:0004439">
    <property type="term" value="F:phosphatidylinositol-4,5-bisphosphate 5-phosphatase activity"/>
    <property type="evidence" value="ECO:0007669"/>
    <property type="project" value="UniProtKB-EC"/>
</dbReference>
<dbReference type="SMART" id="SM00128">
    <property type="entry name" value="IPPc"/>
    <property type="match status" value="1"/>
</dbReference>
<comment type="similarity">
    <text evidence="2">In the central section; belongs to the inositol 1,4,5-trisphosphate 5-phosphatase family.</text>
</comment>
<evidence type="ECO:0000313" key="8">
    <source>
        <dbReference type="EMBL" id="GMM47362.1"/>
    </source>
</evidence>
<sequence>MELYVNDITRTIAICSNDYVLILMDNSSKDNSIINNNESDPTINNNNSSCLIEFIPRNTIQLSSFKLIQREIFGFIGMISLKGIIYAGFICGKSKVGSIIPGTNVFKLLNTLFINFNGEVFTYNDIIEDNTSTITSGILSIMKLLQTGTFYYSNETDLANKLQDCKLKNPSNYSYTTINDIQDDYSGRFVWNINLIYELSNFRNRLSNNERMIFDKGKFFITLIRGFVNLQILNNEENCWITIISRQDSRKIGQLFGPACMDDEGNVANFVETEIIIYTGDNLISYSILKGNVPLFWKLDNHLLTTKIEFPRSEDASRHAFNRFFETLINEYKKIFILDSLSNKGSQPELSNKYFQAFSELKNENDELNLNVKYNKLFPENSLSSKLRGKSDYISILMQNEEIFNELKNYSSFVFDLNKMEITSKQLGIFLINTLDSNDRSNHIECKLSEMLLEILFGNNFTTNIWEKHNILWDSNGNALGKLSDNYNTSIKTKNKTGGLIGKFAEQSKKYVSYNNELISNSNSGRQNQFDRLLGRKNKEIQVKLIDPIHNYVIQTVNKQNRDKFTSFKNLLIYTVTFNVNAILFNGDLNDLIFPEIDKFNKYDLIAIALEEVIELTPSKVLSIDLKIRKFWESKFNDTINAKNEKRRYQLLRGEQLGGILLLIYSNVEIIDNLQNIETSVKKTGFKGISANKGGVAITFTFNKNSRICFIAAHLAAGQSNSEERHQNFKTIFNGLTFKKCKNIKESDIIIWMGDLNFRIALPNEAVRTLLGYKIPSTNTNTNTNTNTQIDTQEKTQLQHKNRLSRINSHLHLHNSDSDNNNNNNNNNSKFPLGNESMESMISVSVDNYNDDNNSIYEELENLTNNDDEVNDNHETLREKSKKLFNEEMKIENENEKDLENKLLTRRNFNLLLNDIEIEPDSDDYNYKDSDFEYEGDSEIKELPVPEVNNNSPKSNNYGKITVKKLVVLPRSSEDSNFPMLRNDHSRNGSRTSIILKITGENSDEKNSDKEGDEDDQQSFYSINQEKLISSNTQLNELDERKIIEQLFEYDQLNLQMTNGKSFPFFDEMEITFKPTYKFDKGTDEYDSSEKQRVPSWTDRIITHTKDKRFTSLEQLRYNSIPKYKFSDHKPVYGIFNARLEIVNEIIKSKIERELYEITKQKVYSSNNDGYLKTPGLMNSILAESKVSSLIKQGLPAPSSKNSRWWMTREYDSKSKEEKIGKIKVNFPELDKGGYIINPEYPLNPFTETNVSPFIPKSK</sequence>
<feature type="region of interest" description="Disordered" evidence="6">
    <location>
        <begin position="998"/>
        <end position="1017"/>
    </location>
</feature>
<feature type="region of interest" description="Disordered" evidence="6">
    <location>
        <begin position="974"/>
        <end position="993"/>
    </location>
</feature>
<dbReference type="PANTHER" id="PTHR11200:SF269">
    <property type="entry name" value="PHOSPHATIDYLINOSITOL 4,5-BISPHOSPHATE 5-PHOSPHATASE INP51"/>
    <property type="match status" value="1"/>
</dbReference>
<dbReference type="InterPro" id="IPR000300">
    <property type="entry name" value="IPPc"/>
</dbReference>
<protein>
    <recommendedName>
        <fullName evidence="3">phosphoinositide 5-phosphatase</fullName>
        <ecNumber evidence="3">3.1.3.36</ecNumber>
    </recommendedName>
</protein>
<dbReference type="GO" id="GO:0046856">
    <property type="term" value="P:phosphatidylinositol dephosphorylation"/>
    <property type="evidence" value="ECO:0007669"/>
    <property type="project" value="InterPro"/>
</dbReference>
<keyword evidence="5" id="KW-0175">Coiled coil</keyword>
<evidence type="ECO:0000256" key="4">
    <source>
        <dbReference type="ARBA" id="ARBA00022801"/>
    </source>
</evidence>
<dbReference type="AlphaFoldDB" id="A0AAV5R8P4"/>
<organism evidence="8 9">
    <name type="scientific">Pichia kluyveri</name>
    <name type="common">Yeast</name>
    <dbReference type="NCBI Taxonomy" id="36015"/>
    <lineage>
        <taxon>Eukaryota</taxon>
        <taxon>Fungi</taxon>
        <taxon>Dikarya</taxon>
        <taxon>Ascomycota</taxon>
        <taxon>Saccharomycotina</taxon>
        <taxon>Pichiomycetes</taxon>
        <taxon>Pichiales</taxon>
        <taxon>Pichiaceae</taxon>
        <taxon>Pichia</taxon>
    </lineage>
</organism>
<evidence type="ECO:0000256" key="6">
    <source>
        <dbReference type="SAM" id="MobiDB-lite"/>
    </source>
</evidence>
<feature type="compositionally biased region" description="Low complexity" evidence="6">
    <location>
        <begin position="778"/>
        <end position="788"/>
    </location>
</feature>
<dbReference type="Gene3D" id="3.60.10.10">
    <property type="entry name" value="Endonuclease/exonuclease/phosphatase"/>
    <property type="match status" value="2"/>
</dbReference>
<evidence type="ECO:0000259" key="7">
    <source>
        <dbReference type="PROSITE" id="PS50275"/>
    </source>
</evidence>
<feature type="region of interest" description="Disordered" evidence="6">
    <location>
        <begin position="812"/>
        <end position="835"/>
    </location>
</feature>
<evidence type="ECO:0000256" key="5">
    <source>
        <dbReference type="SAM" id="Coils"/>
    </source>
</evidence>
<proteinExistence type="inferred from homology"/>
<comment type="similarity">
    <text evidence="1">Belongs to the synaptojanin family.</text>
</comment>
<keyword evidence="4" id="KW-0378">Hydrolase</keyword>
<dbReference type="GO" id="GO:0043813">
    <property type="term" value="F:phosphatidylinositol-3,5-bisphosphate 5-phosphatase activity"/>
    <property type="evidence" value="ECO:0007669"/>
    <property type="project" value="TreeGrafter"/>
</dbReference>
<feature type="region of interest" description="Disordered" evidence="6">
    <location>
        <begin position="777"/>
        <end position="800"/>
    </location>
</feature>
<dbReference type="InterPro" id="IPR002013">
    <property type="entry name" value="SAC_dom"/>
</dbReference>
<dbReference type="GO" id="GO:0016020">
    <property type="term" value="C:membrane"/>
    <property type="evidence" value="ECO:0007669"/>
    <property type="project" value="TreeGrafter"/>
</dbReference>
<dbReference type="Pfam" id="PF02383">
    <property type="entry name" value="Syja_N"/>
    <property type="match status" value="1"/>
</dbReference>
<dbReference type="SUPFAM" id="SSF56219">
    <property type="entry name" value="DNase I-like"/>
    <property type="match status" value="2"/>
</dbReference>
<dbReference type="InterPro" id="IPR036691">
    <property type="entry name" value="Endo/exonu/phosph_ase_sf"/>
</dbReference>
<evidence type="ECO:0000256" key="3">
    <source>
        <dbReference type="ARBA" id="ARBA00013044"/>
    </source>
</evidence>
<feature type="domain" description="SAC" evidence="7">
    <location>
        <begin position="141"/>
        <end position="486"/>
    </location>
</feature>
<dbReference type="GO" id="GO:0005737">
    <property type="term" value="C:cytoplasm"/>
    <property type="evidence" value="ECO:0007669"/>
    <property type="project" value="TreeGrafter"/>
</dbReference>
<dbReference type="InterPro" id="IPR046985">
    <property type="entry name" value="IP5"/>
</dbReference>
<feature type="coiled-coil region" evidence="5">
    <location>
        <begin position="846"/>
        <end position="902"/>
    </location>
</feature>
<feature type="compositionally biased region" description="Low complexity" evidence="6">
    <location>
        <begin position="818"/>
        <end position="829"/>
    </location>
</feature>
<dbReference type="Proteomes" id="UP001378960">
    <property type="component" value="Unassembled WGS sequence"/>
</dbReference>
<accession>A0AAV5R8P4</accession>
<evidence type="ECO:0000256" key="2">
    <source>
        <dbReference type="ARBA" id="ARBA00009678"/>
    </source>
</evidence>
<dbReference type="EMBL" id="BTGB01000005">
    <property type="protein sequence ID" value="GMM47362.1"/>
    <property type="molecule type" value="Genomic_DNA"/>
</dbReference>
<dbReference type="EC" id="3.1.3.36" evidence="3"/>
<dbReference type="PROSITE" id="PS50275">
    <property type="entry name" value="SAC"/>
    <property type="match status" value="1"/>
</dbReference>
<gene>
    <name evidence="8" type="ORF">DAPK24_039370</name>
</gene>
<name>A0AAV5R8P4_PICKL</name>
<dbReference type="Pfam" id="PF22669">
    <property type="entry name" value="Exo_endo_phos2"/>
    <property type="match status" value="2"/>
</dbReference>